<protein>
    <submittedName>
        <fullName evidence="2">Uncharacterized protein</fullName>
    </submittedName>
</protein>
<dbReference type="EMBL" id="AP023356">
    <property type="protein sequence ID" value="BCJ47347.1"/>
    <property type="molecule type" value="Genomic_DNA"/>
</dbReference>
<reference evidence="2 3" key="1">
    <citation type="submission" date="2020-08" db="EMBL/GenBank/DDBJ databases">
        <title>Whole genome shotgun sequence of Actinoplanes ianthinogenes NBRC 13996.</title>
        <authorList>
            <person name="Komaki H."/>
            <person name="Tamura T."/>
        </authorList>
    </citation>
    <scope>NUCLEOTIDE SEQUENCE [LARGE SCALE GENOMIC DNA]</scope>
    <source>
        <strain evidence="2 3">NBRC 13996</strain>
    </source>
</reference>
<gene>
    <name evidence="2" type="ORF">Aiant_80040</name>
</gene>
<dbReference type="RefSeq" id="WP_189334868.1">
    <property type="nucleotide sequence ID" value="NZ_AP023356.1"/>
</dbReference>
<feature type="region of interest" description="Disordered" evidence="1">
    <location>
        <begin position="474"/>
        <end position="494"/>
    </location>
</feature>
<sequence length="494" mass="54998">MPADLILQTRLDVLKQALEEVTCVIDAMTEQDDRLNAVEDFLSPEGSLAAAENDLSVHIGVIRRRLDGLLGRSATPGTGLPRPNAVTHRPGKDTENVRTQRIEQVRRHLRDADAELKRLGELRDLVYESFQDVRRWSVAGLPVPALRDAHDEYQALLRELGEEPDPWRRFRAEMPRRGHEVLSRYLELLAGMAVRGLPLETEDVSAVPALVRFDLDATLMAAYKALVEHLMGPVPPRLRDDPNRSPLALMSAVGRRHLPLGYPQWSLWALPLVGRRVGKAVAANWAQKNPLTPGQRLLCADRYALHALGPSYLYATVFLEFDPTVEPAAGGKPEWPSDAQRATLLLRQLRANSAGLDTPLRNRLTTVAEQVEKAWRVARVAAGGDEQPVEPGDQDVVDRFDEELARAKVMRNVGYPLDTIAKLHSAAEELMDEEKPVVSMVLRDLMSAMWIARLREPAQARVIHTRAKESASKIPFGPPVPVGRDPLDGGRSWV</sequence>
<name>A0ABM7M6X1_9ACTN</name>
<feature type="region of interest" description="Disordered" evidence="1">
    <location>
        <begin position="73"/>
        <end position="95"/>
    </location>
</feature>
<evidence type="ECO:0000313" key="3">
    <source>
        <dbReference type="Proteomes" id="UP000676967"/>
    </source>
</evidence>
<dbReference type="Proteomes" id="UP000676967">
    <property type="component" value="Chromosome"/>
</dbReference>
<organism evidence="2 3">
    <name type="scientific">Actinoplanes ianthinogenes</name>
    <dbReference type="NCBI Taxonomy" id="122358"/>
    <lineage>
        <taxon>Bacteria</taxon>
        <taxon>Bacillati</taxon>
        <taxon>Actinomycetota</taxon>
        <taxon>Actinomycetes</taxon>
        <taxon>Micromonosporales</taxon>
        <taxon>Micromonosporaceae</taxon>
        <taxon>Actinoplanes</taxon>
    </lineage>
</organism>
<evidence type="ECO:0000256" key="1">
    <source>
        <dbReference type="SAM" id="MobiDB-lite"/>
    </source>
</evidence>
<keyword evidence="3" id="KW-1185">Reference proteome</keyword>
<evidence type="ECO:0000313" key="2">
    <source>
        <dbReference type="EMBL" id="BCJ47347.1"/>
    </source>
</evidence>
<proteinExistence type="predicted"/>
<accession>A0ABM7M6X1</accession>